<comment type="similarity">
    <text evidence="1">Belongs to the protease inhibitor I39 (alpha-2-macroglobulin) family. Bacterial alpha-2-macroglobulin subfamily.</text>
</comment>
<dbReference type="Pfam" id="PF07703">
    <property type="entry name" value="A2M_BRD"/>
    <property type="match status" value="1"/>
</dbReference>
<dbReference type="InterPro" id="IPR041246">
    <property type="entry name" value="Bact_MG10"/>
</dbReference>
<feature type="transmembrane region" description="Helical" evidence="2">
    <location>
        <begin position="6"/>
        <end position="24"/>
    </location>
</feature>
<dbReference type="InterPro" id="IPR008930">
    <property type="entry name" value="Terpenoid_cyclase/PrenylTrfase"/>
</dbReference>
<dbReference type="EMBL" id="JAVRIE010000002">
    <property type="protein sequence ID" value="MDT0582071.1"/>
    <property type="molecule type" value="Genomic_DNA"/>
</dbReference>
<dbReference type="SUPFAM" id="SSF48239">
    <property type="entry name" value="Terpenoid cyclases/Protein prenyltransferases"/>
    <property type="match status" value="1"/>
</dbReference>
<dbReference type="Pfam" id="PF17973">
    <property type="entry name" value="bMG10"/>
    <property type="match status" value="1"/>
</dbReference>
<dbReference type="SMART" id="SM01359">
    <property type="entry name" value="A2M_N_2"/>
    <property type="match status" value="1"/>
</dbReference>
<dbReference type="InterPro" id="IPR051802">
    <property type="entry name" value="YfhM-like"/>
</dbReference>
<dbReference type="InterPro" id="IPR011625">
    <property type="entry name" value="A2M_N_BRD"/>
</dbReference>
<accession>A0AAW8QY97</accession>
<dbReference type="Gene3D" id="2.60.40.1930">
    <property type="match status" value="1"/>
</dbReference>
<keyword evidence="2" id="KW-0812">Transmembrane</keyword>
<dbReference type="PANTHER" id="PTHR40094:SF1">
    <property type="entry name" value="UBIQUITIN DOMAIN-CONTAINING PROTEIN"/>
    <property type="match status" value="1"/>
</dbReference>
<organism evidence="5 6">
    <name type="scientific">Brumicola blandensis</name>
    <dbReference type="NCBI Taxonomy" id="3075611"/>
    <lineage>
        <taxon>Bacteria</taxon>
        <taxon>Pseudomonadati</taxon>
        <taxon>Pseudomonadota</taxon>
        <taxon>Gammaproteobacteria</taxon>
        <taxon>Alteromonadales</taxon>
        <taxon>Alteromonadaceae</taxon>
        <taxon>Brumicola</taxon>
    </lineage>
</organism>
<protein>
    <submittedName>
        <fullName evidence="5">Alpha-2-macroglobulin</fullName>
    </submittedName>
</protein>
<dbReference type="Pfam" id="PF11974">
    <property type="entry name" value="bMG3"/>
    <property type="match status" value="1"/>
</dbReference>
<dbReference type="Pfam" id="PF01835">
    <property type="entry name" value="MG2"/>
    <property type="match status" value="1"/>
</dbReference>
<dbReference type="InterPro" id="IPR001599">
    <property type="entry name" value="Macroglobln_a2"/>
</dbReference>
<feature type="domain" description="Alpha-2-macroglobulin" evidence="4">
    <location>
        <begin position="1299"/>
        <end position="1389"/>
    </location>
</feature>
<feature type="transmembrane region" description="Helical" evidence="2">
    <location>
        <begin position="45"/>
        <end position="66"/>
    </location>
</feature>
<proteinExistence type="inferred from homology"/>
<reference evidence="5 6" key="1">
    <citation type="submission" date="2023-09" db="EMBL/GenBank/DDBJ databases">
        <authorList>
            <person name="Rey-Velasco X."/>
        </authorList>
    </citation>
    <scope>NUCLEOTIDE SEQUENCE [LARGE SCALE GENOMIC DNA]</scope>
    <source>
        <strain evidence="5 6">W409</strain>
    </source>
</reference>
<evidence type="ECO:0000259" key="4">
    <source>
        <dbReference type="SMART" id="SM01360"/>
    </source>
</evidence>
<sequence length="2009" mass="222663">MQTLVTIILFPITLMMNVLSSIFGKVAWSMPPWLVHLNTLRKAKPLAFILTLFVIAALLIGGYKGYDYYQNLPVPKLIEAKVNLPKTSMASAELSMEAFDSERQESLAKKNPLGIQFSYNKGSSLPSVAPIELIGAEIKAGIKIRPAKEGEWMWVDDRTISFIPLEPWPPGEEYEVSFAPEVFSTSDEFASDYVKFTTVPLSASLEAAEFNLDPETQEKRVYFDFNFTYPVSLQSVKENISLAYLEQNGETTKLNAIENVEYALDANKMFVSVSYSLTALPEQSRIVQASVSEGLRSIYGGAALSNALTSKVTVPDVYSFLEVSDFTVDIVRSPENDPEQFILLSFTDSISRDELLQKVSLYRLPKGQEEQGKNYWESPRQVSTQVLSAAKKVNFELMPTQGERSTDYQIRIDRPENEQLYFKIDAGLRSANGFIQRSFFDRIIAAPQYPKEVIINGEGSVMTYSTDQRLAFTTRGLDSVLVSIGKVIDDDLYHLVSQSQGDISNPNFNSWSFGPENLAEFTTKKITMDNRSGKPQDPSYASVDFNALVSKQDGKVGLFFVEIKGWNKQNNREEYGINDKLLLLVTDLGVIVKTSNDQSQDIFVQSLKQGKPVAGAKVELLAKNGTALFTKTTDARGHASLPSASGFNREKEPTVFVISHEGDVSFIPFNRYTRQINYSRFAVFGRYDRPEQEEDTANQANAFMFSDRGIYRPGETVKLAAIVKGKNFRDLSGIPLELVIRDPRYTDVLVERLILPEMGLLEYEFPSESGFATGDYVASLHLVRTNRQSNGRTSMYRDRQIGSVTFQVEAFQPDTMAITSEIEGLEENKGWLSGSSIKSKVSLTNLFGSPAQLRDVNAGLNLMPRAFNFKEYDGYAFNSIVTASDVEITDLDIPSQSATTDADGIAEIAFDVSNIQGGSYIASQYAEGFEASGGRSVKTTSTFRYSPQTYMLGYSADGRLAYVNKGSERKVHLLAINSQLQPIALEGISQRLSQLKTISTLVKQWNGRYEYQSIEQKLLVSTDEISLSANGLHFILDAEQAGTYLLEYLDPQGRLLSAFKYTIVGEGNDTGELSKDAQLKLSLNKQDFAPGEEIELSIQAPYAGSGLITIESNKVHHFSWFTSDTKNTVQRITIPKNMEGNAYVNLSFVRDASSPEIFANPLSYAVQPFSIDRNKRRIATSIATDEIAQPGEALKIDVDLKEDAKLVVFAVDVGILNVASYSTPDPLSHFLQKRALGVRTMQILDLILPDFALAKSLSAAGGDMERSAEADMFAEKISVTGSRIRRTDNPFAKQIQKPVVYWSGIVDGKKGVNTLTYDVPEDFAGGLRVMAVSVSQSKVGSAQKSLLVRGPFVLSPNILNQAAPGDEFDITLGIANLVENSGQDAEVSIQISMSQHLSLLDESNQRMQLTLDENQEDYVRFRVKANAILGAAKVSFDVSLTDQSGRTWRSSRSANMSVRPAMPYQVDIATGQTNDEVKVDLRTDFYAEQSSHMLRVSSSPLVIVEGLSDYLADYPHGCTEQMVSQVFPLVGLSNLAKYKATSGSKESADVLAHFNELLTTLRQRQTYAGGFSYWPGQEANDLEVSLYVMHFLLDARELGYPVPKDMLQSGINYIDSTLSAHLKNKPRGLGQRVGLNNNMVNVRNRAYGIYLLTRFGVVTSNLLIDLLDDLNHTAGQGGQTDSALGNWKKDIAAAYIASSYRLMQMSDEAQALITGYDVSEDKPIAQAIMGKAPRLALDAQYIYLLAKHFPSLINSMAQDSSLPLSSAVRSMNESIYQGNFNTLSAAYSTLALGAYHSAIGSDNIEAIDKQIVFTAYRQQQAAALMPRYNPFPTVSFSSREDRVTAKKENGDLTPLHFVSMQAGYQTKVPSEPLKQGIEIQRAFLNENGEAVTEFVQGQKVMVRLRVRATDKDFIDNVAIVDLLPGGFEVLRESVNRRAGPWQSEYIDIRDDRIVYYGQLTKRVTEIKYQVQLTAAGKFVVPPSFAESMYDRALKAWSASSSVIVTEDEE</sequence>
<keyword evidence="2" id="KW-1133">Transmembrane helix</keyword>
<dbReference type="Proteomes" id="UP001249020">
    <property type="component" value="Unassembled WGS sequence"/>
</dbReference>
<dbReference type="InterPro" id="IPR021868">
    <property type="entry name" value="Alpha_2_Macroglob_MG3"/>
</dbReference>
<dbReference type="Gene3D" id="2.60.40.3710">
    <property type="match status" value="1"/>
</dbReference>
<keyword evidence="2" id="KW-0472">Membrane</keyword>
<dbReference type="InterPro" id="IPR002890">
    <property type="entry name" value="MG2"/>
</dbReference>
<feature type="domain" description="Alpha-2-macroglobulin bait region" evidence="3">
    <location>
        <begin position="1079"/>
        <end position="1218"/>
    </location>
</feature>
<dbReference type="PANTHER" id="PTHR40094">
    <property type="entry name" value="ALPHA-2-MACROGLOBULIN HOMOLOG"/>
    <property type="match status" value="1"/>
</dbReference>
<evidence type="ECO:0000256" key="2">
    <source>
        <dbReference type="SAM" id="Phobius"/>
    </source>
</evidence>
<evidence type="ECO:0000259" key="3">
    <source>
        <dbReference type="SMART" id="SM01359"/>
    </source>
</evidence>
<name>A0AAW8QY97_9ALTE</name>
<evidence type="ECO:0000313" key="5">
    <source>
        <dbReference type="EMBL" id="MDT0582071.1"/>
    </source>
</evidence>
<dbReference type="Pfam" id="PF00207">
    <property type="entry name" value="A2M"/>
    <property type="match status" value="1"/>
</dbReference>
<dbReference type="GO" id="GO:0004866">
    <property type="term" value="F:endopeptidase inhibitor activity"/>
    <property type="evidence" value="ECO:0007669"/>
    <property type="project" value="InterPro"/>
</dbReference>
<dbReference type="Gene3D" id="1.50.10.20">
    <property type="match status" value="1"/>
</dbReference>
<dbReference type="RefSeq" id="WP_311360855.1">
    <property type="nucleotide sequence ID" value="NZ_JAVRIE010000002.1"/>
</dbReference>
<dbReference type="SMART" id="SM01360">
    <property type="entry name" value="A2M"/>
    <property type="match status" value="1"/>
</dbReference>
<gene>
    <name evidence="5" type="ORF">RM544_05945</name>
</gene>
<evidence type="ECO:0000256" key="1">
    <source>
        <dbReference type="ARBA" id="ARBA00010556"/>
    </source>
</evidence>
<evidence type="ECO:0000313" key="6">
    <source>
        <dbReference type="Proteomes" id="UP001249020"/>
    </source>
</evidence>
<comment type="caution">
    <text evidence="5">The sequence shown here is derived from an EMBL/GenBank/DDBJ whole genome shotgun (WGS) entry which is preliminary data.</text>
</comment>
<keyword evidence="6" id="KW-1185">Reference proteome</keyword>
<dbReference type="CDD" id="cd02891">
    <property type="entry name" value="A2M_like"/>
    <property type="match status" value="1"/>
</dbReference>